<reference evidence="3" key="1">
    <citation type="submission" date="2020-06" db="EMBL/GenBank/DDBJ databases">
        <authorList>
            <person name="Li T."/>
            <person name="Hu X."/>
            <person name="Zhang T."/>
            <person name="Song X."/>
            <person name="Zhang H."/>
            <person name="Dai N."/>
            <person name="Sheng W."/>
            <person name="Hou X."/>
            <person name="Wei L."/>
        </authorList>
    </citation>
    <scope>NUCLEOTIDE SEQUENCE</scope>
    <source>
        <strain evidence="3">KEN1</strain>
        <tissue evidence="3">Leaf</tissue>
    </source>
</reference>
<dbReference type="PANTHER" id="PTHR31286">
    <property type="entry name" value="GLYCINE-RICH CELL WALL STRUCTURAL PROTEIN 1.8-LIKE"/>
    <property type="match status" value="1"/>
</dbReference>
<dbReference type="InterPro" id="IPR025836">
    <property type="entry name" value="Zn_knuckle_CX2CX4HX4C"/>
</dbReference>
<evidence type="ECO:0000256" key="1">
    <source>
        <dbReference type="SAM" id="MobiDB-lite"/>
    </source>
</evidence>
<feature type="domain" description="Zinc knuckle CX2CX4HX4C" evidence="2">
    <location>
        <begin position="61"/>
        <end position="106"/>
    </location>
</feature>
<gene>
    <name evidence="3" type="ORF">Slati_1325300</name>
</gene>
<dbReference type="InterPro" id="IPR040256">
    <property type="entry name" value="At4g02000-like"/>
</dbReference>
<comment type="caution">
    <text evidence="3">The sequence shown here is derived from an EMBL/GenBank/DDBJ whole genome shotgun (WGS) entry which is preliminary data.</text>
</comment>
<dbReference type="Pfam" id="PF14392">
    <property type="entry name" value="zf-CCHC_4"/>
    <property type="match status" value="1"/>
</dbReference>
<feature type="compositionally biased region" description="Basic and acidic residues" evidence="1">
    <location>
        <begin position="125"/>
        <end position="135"/>
    </location>
</feature>
<sequence length="187" mass="21047">MHTDLDRSDFYVHAHDLPLSKMTRPMAEFIGNQIGVFRDMDMDENGGSWGASLRIRVSLNLNQPLPCVLKIRTPLGDEQLISFTMERLPNFFYICGCLGHLSKFCPSRFEEGFEDPGDNTPYGHGCERRTIHHPETAPPIHLGPNLYKPTTDPPSYPRHPTTIKPMPEANVEVLISSMSGPIILGYL</sequence>
<name>A0AAW2XHH2_9LAMI</name>
<dbReference type="AlphaFoldDB" id="A0AAW2XHH2"/>
<dbReference type="PANTHER" id="PTHR31286:SF178">
    <property type="entry name" value="DUF4283 DOMAIN-CONTAINING PROTEIN"/>
    <property type="match status" value="1"/>
</dbReference>
<feature type="region of interest" description="Disordered" evidence="1">
    <location>
        <begin position="116"/>
        <end position="156"/>
    </location>
</feature>
<accession>A0AAW2XHH2</accession>
<evidence type="ECO:0000313" key="3">
    <source>
        <dbReference type="EMBL" id="KAL0453472.1"/>
    </source>
</evidence>
<dbReference type="EMBL" id="JACGWN010000004">
    <property type="protein sequence ID" value="KAL0453472.1"/>
    <property type="molecule type" value="Genomic_DNA"/>
</dbReference>
<proteinExistence type="predicted"/>
<evidence type="ECO:0000259" key="2">
    <source>
        <dbReference type="Pfam" id="PF14392"/>
    </source>
</evidence>
<reference evidence="3" key="2">
    <citation type="journal article" date="2024" name="Plant">
        <title>Genomic evolution and insights into agronomic trait innovations of Sesamum species.</title>
        <authorList>
            <person name="Miao H."/>
            <person name="Wang L."/>
            <person name="Qu L."/>
            <person name="Liu H."/>
            <person name="Sun Y."/>
            <person name="Le M."/>
            <person name="Wang Q."/>
            <person name="Wei S."/>
            <person name="Zheng Y."/>
            <person name="Lin W."/>
            <person name="Duan Y."/>
            <person name="Cao H."/>
            <person name="Xiong S."/>
            <person name="Wang X."/>
            <person name="Wei L."/>
            <person name="Li C."/>
            <person name="Ma Q."/>
            <person name="Ju M."/>
            <person name="Zhao R."/>
            <person name="Li G."/>
            <person name="Mu C."/>
            <person name="Tian Q."/>
            <person name="Mei H."/>
            <person name="Zhang T."/>
            <person name="Gao T."/>
            <person name="Zhang H."/>
        </authorList>
    </citation>
    <scope>NUCLEOTIDE SEQUENCE</scope>
    <source>
        <strain evidence="3">KEN1</strain>
    </source>
</reference>
<protein>
    <recommendedName>
        <fullName evidence="2">Zinc knuckle CX2CX4HX4C domain-containing protein</fullName>
    </recommendedName>
</protein>
<organism evidence="3">
    <name type="scientific">Sesamum latifolium</name>
    <dbReference type="NCBI Taxonomy" id="2727402"/>
    <lineage>
        <taxon>Eukaryota</taxon>
        <taxon>Viridiplantae</taxon>
        <taxon>Streptophyta</taxon>
        <taxon>Embryophyta</taxon>
        <taxon>Tracheophyta</taxon>
        <taxon>Spermatophyta</taxon>
        <taxon>Magnoliopsida</taxon>
        <taxon>eudicotyledons</taxon>
        <taxon>Gunneridae</taxon>
        <taxon>Pentapetalae</taxon>
        <taxon>asterids</taxon>
        <taxon>lamiids</taxon>
        <taxon>Lamiales</taxon>
        <taxon>Pedaliaceae</taxon>
        <taxon>Sesamum</taxon>
    </lineage>
</organism>